<dbReference type="Gene3D" id="2.60.120.260">
    <property type="entry name" value="Galactose-binding domain-like"/>
    <property type="match status" value="1"/>
</dbReference>
<dbReference type="Proteomes" id="UP000808349">
    <property type="component" value="Unassembled WGS sequence"/>
</dbReference>
<proteinExistence type="predicted"/>
<dbReference type="EMBL" id="JADKFW010000005">
    <property type="protein sequence ID" value="MBK9717618.1"/>
    <property type="molecule type" value="Genomic_DNA"/>
</dbReference>
<organism evidence="1 2">
    <name type="scientific">Candidatus Defluviibacterium haderslevense</name>
    <dbReference type="NCBI Taxonomy" id="2981993"/>
    <lineage>
        <taxon>Bacteria</taxon>
        <taxon>Pseudomonadati</taxon>
        <taxon>Bacteroidota</taxon>
        <taxon>Saprospiria</taxon>
        <taxon>Saprospirales</taxon>
        <taxon>Saprospiraceae</taxon>
        <taxon>Candidatus Defluviibacterium</taxon>
    </lineage>
</organism>
<dbReference type="Pfam" id="PF13585">
    <property type="entry name" value="CHU_C"/>
    <property type="match status" value="1"/>
</dbReference>
<sequence>MIKGRAIILALFFIFLLDENPVVSQCVGLDADAGVDMFTCDPNLPVQLNGSVRGTAIRNYWTPMNGVSDPYILDPIVTFKTPGIYKFKLTSEGLNAKNLVVNGDFESGNSGFSSNYSFFKLPGWIPTGAYGIDNDPAPYYVPEFVSCGDHTTGSGRMMILNGSMVGGLNFWCQTIIVKPNTDYYFESFFTSIYPEDPSTIRISFNGNPIHTVQLETNTCDWIQYATYWNSGASTTLTICMQDMNVIGWGNDFAMDDISLYEKCIDEDEVSIEIVDLKAVLDIPNPPNCSSQPFDLKGIGSSVGPKIKYEWSSLGGKILFNNGISAQGLGSGIYVLKVIYSNGLTYCEKEESIDYMSPNVLAGKVFGDSLSNCRLDTIQLDANVLTGSGDYTYRWSPDSLILIGQNTDRVKVIQPGTYNVIVTDKTTGCELILDYEVKQDTLHPIASVKGDTLIDCTKNTVALNSFLTDTSRYQFIWTKPDQTIIKDSVKIKSNLSGKYTLTVIDKKNYCQDTRDWNVTVDSLFPQIDLGTDLVIDCKNNGVNIIPKETSQIGMFGYYWNLPIGALNKETKLLDKISTQSGQVILKVINEQNGCATSDTLLIKDVRQLPIIDAGVNDLLTCKINSINLQGSGPTNANTIIQWSTNGGNITSNPNSYTPIINKSGWYIMTVTDTSNSCSSLDSVFIDENRIAPVAQLGPDLVFKCSDTLITINANGSSQGNYIQYNWTSINGTIKQGQGTQQIEVSSSGDYKLEVIDTINGCRDTASIKVTPDQNSPIASISKPDTLTCKVIEITLNAMAQSQSGNALSYQWKSSGGVIQNPTTLNPKVDQPGTYILEVFDLVNGCSTQVVTNVILDNEQPMPNAGKDELLNCKVTQINLDASKSTAKHGMNFQWSTINGSVLSNPNQTKINIQSPGFYIIEVTDSYTGCISTDTVEVKSDVQKPIANILNSDTLNCRNATVQINGVGSSVGTRMQYQWSSTNGNILSDPKQLIIDVDRAGMYIIEVLDSVNGCVSYDTTQVFEDKLKPNITIDNPKLLTCKTLSTDLSAQLSNVSPNHTILWYTNNGQIVSGQNTLNPKVNLKGIYYLKIINTENGCESTDSVTVSQNTNYPTQVNAEAIQPKCPNESGTLQINGIIGGEVPLSYYVDLKINANTFITGLVAGKHALKIVDANGCELDYNFDIVTTTPISVDLIPSVKINEGESYNIIPVYSIPDDSIQYVNWSPSIHLSCSDCLYPKVSGLNTTTTYVVTYTNKNGCSASDQITISVIKKGIWIPNVFSPNGDQVNDYFYPVLSDNSYKEIKSMSIYNRWGERIFLKEHFQSNNILEGWDGTNRGIKLNPDVFIYTIEVIWNSGESEKFEGDFTLIK</sequence>
<protein>
    <submittedName>
        <fullName evidence="1">Gliding motility-associated C-terminal domain-containing protein</fullName>
    </submittedName>
</protein>
<gene>
    <name evidence="1" type="ORF">IPO85_08920</name>
</gene>
<dbReference type="NCBIfam" id="TIGR04131">
    <property type="entry name" value="Bac_Flav_CTERM"/>
    <property type="match status" value="1"/>
</dbReference>
<dbReference type="InterPro" id="IPR026341">
    <property type="entry name" value="T9SS_type_B"/>
</dbReference>
<reference evidence="1 2" key="1">
    <citation type="submission" date="2020-10" db="EMBL/GenBank/DDBJ databases">
        <title>Connecting structure to function with the recovery of over 1000 high-quality activated sludge metagenome-assembled genomes encoding full-length rRNA genes using long-read sequencing.</title>
        <authorList>
            <person name="Singleton C.M."/>
            <person name="Petriglieri F."/>
            <person name="Kristensen J.M."/>
            <person name="Kirkegaard R.H."/>
            <person name="Michaelsen T.Y."/>
            <person name="Andersen M.H."/>
            <person name="Karst S.M."/>
            <person name="Dueholm M.S."/>
            <person name="Nielsen P.H."/>
            <person name="Albertsen M."/>
        </authorList>
    </citation>
    <scope>NUCLEOTIDE SEQUENCE [LARGE SCALE GENOMIC DNA]</scope>
    <source>
        <strain evidence="1">Ribe_18-Q3-R11-54_BAT3C.373</strain>
    </source>
</reference>
<accession>A0A9D7S8B2</accession>
<comment type="caution">
    <text evidence="1">The sequence shown here is derived from an EMBL/GenBank/DDBJ whole genome shotgun (WGS) entry which is preliminary data.</text>
</comment>
<name>A0A9D7S8B2_9BACT</name>
<evidence type="ECO:0000313" key="1">
    <source>
        <dbReference type="EMBL" id="MBK9717618.1"/>
    </source>
</evidence>
<dbReference type="Gene3D" id="2.60.40.10">
    <property type="entry name" value="Immunoglobulins"/>
    <property type="match status" value="4"/>
</dbReference>
<dbReference type="InterPro" id="IPR013783">
    <property type="entry name" value="Ig-like_fold"/>
</dbReference>
<evidence type="ECO:0000313" key="2">
    <source>
        <dbReference type="Proteomes" id="UP000808349"/>
    </source>
</evidence>